<feature type="compositionally biased region" description="Polar residues" evidence="2">
    <location>
        <begin position="272"/>
        <end position="287"/>
    </location>
</feature>
<gene>
    <name evidence="4" type="ORF">DL240_12285</name>
</gene>
<sequence length="604" mass="67044">MLRAPFALFINLLKLLRYVWKWSFFKLGRALSHNPLWVRLDMSSRRPFGPARGLATHFQRQESFLRLRDDVDALARATDVDGIILIADDFGEGAARTADMRALIERLRRSGKRVVMHAHSLHGNDFDLATACDEVTLTPGGRLYLFGRRFEEIFAAELLEKVGIVAQFIHIGPFKTAAHRIIHRQGTLPQRLMMTQLLSSLEDERINRQARTLELAPELLAASVGHMPLDAESAQAMGLTGPQVHRARQRDYLALGDDADAFVSRPDLARQNDGQEQPDTTASAASKRSTRGIEIRAAEDYVRADPGRFKPLPLFSARPRVAIMDLAGMIVMSGAELPGRSSASVDPAEVLPVLHRLRADSRVRAVVLHINSPGGSALASEVLWEAIERLRQIKPVVAYCSDVAASGGYYMAVACDRIICQPETLTGSIGVIAGKLALPGVFEHLDLHVEHRERDPVGRFQSVSAPLPPRAMENLQHDARAFYRMFLRRVGEARQIPRRRLHRYARGRVYTGRDALDRALVDELGGFERAFALACELAKLSPDNAALHFAGHRRISLPALLRRQIRTELPALSALDSARAAHALLKKEQLLALSTLRLTNSPSS</sequence>
<feature type="active site" description="Proton donor/acceptor" evidence="1">
    <location>
        <position position="175"/>
    </location>
</feature>
<keyword evidence="5" id="KW-1185">Reference proteome</keyword>
<dbReference type="PANTHER" id="PTHR33209:SF2">
    <property type="entry name" value="CHROMOSOME UNDETERMINED SCAFFOLD_55, WHOLE GENOME SHOTGUN SEQUENCE"/>
    <property type="match status" value="1"/>
</dbReference>
<dbReference type="GO" id="GO:0016020">
    <property type="term" value="C:membrane"/>
    <property type="evidence" value="ECO:0007669"/>
    <property type="project" value="InterPro"/>
</dbReference>
<feature type="domain" description="Peptidase S49" evidence="3">
    <location>
        <begin position="107"/>
        <end position="207"/>
    </location>
</feature>
<feature type="active site" description="Nucleophile" evidence="1">
    <location>
        <position position="406"/>
    </location>
</feature>
<protein>
    <recommendedName>
        <fullName evidence="3">Peptidase S49 domain-containing protein</fullName>
    </recommendedName>
</protein>
<dbReference type="Proteomes" id="UP000249169">
    <property type="component" value="Unassembled WGS sequence"/>
</dbReference>
<feature type="region of interest" description="Disordered" evidence="2">
    <location>
        <begin position="268"/>
        <end position="290"/>
    </location>
</feature>
<organism evidence="4 5">
    <name type="scientific">Lujinxingia litoralis</name>
    <dbReference type="NCBI Taxonomy" id="2211119"/>
    <lineage>
        <taxon>Bacteria</taxon>
        <taxon>Deltaproteobacteria</taxon>
        <taxon>Bradymonadales</taxon>
        <taxon>Lujinxingiaceae</taxon>
        <taxon>Lujinxingia</taxon>
    </lineage>
</organism>
<dbReference type="AlphaFoldDB" id="A0A328C4G7"/>
<evidence type="ECO:0000256" key="2">
    <source>
        <dbReference type="SAM" id="MobiDB-lite"/>
    </source>
</evidence>
<dbReference type="InterPro" id="IPR047272">
    <property type="entry name" value="S49_SppA_C"/>
</dbReference>
<dbReference type="SUPFAM" id="SSF52096">
    <property type="entry name" value="ClpP/crotonase"/>
    <property type="match status" value="2"/>
</dbReference>
<evidence type="ECO:0000256" key="1">
    <source>
        <dbReference type="PIRSR" id="PIRSR001217-1"/>
    </source>
</evidence>
<dbReference type="InterPro" id="IPR004634">
    <property type="entry name" value="Pept_S49_pIV"/>
</dbReference>
<dbReference type="Gene3D" id="3.90.226.10">
    <property type="entry name" value="2-enoyl-CoA Hydratase, Chain A, domain 1"/>
    <property type="match status" value="3"/>
</dbReference>
<dbReference type="InterPro" id="IPR029045">
    <property type="entry name" value="ClpP/crotonase-like_dom_sf"/>
</dbReference>
<dbReference type="PANTHER" id="PTHR33209">
    <property type="entry name" value="PROTEASE 4"/>
    <property type="match status" value="1"/>
</dbReference>
<dbReference type="RefSeq" id="WP_111730194.1">
    <property type="nucleotide sequence ID" value="NZ_QHKO01000005.1"/>
</dbReference>
<name>A0A328C4G7_9DELT</name>
<evidence type="ECO:0000259" key="3">
    <source>
        <dbReference type="Pfam" id="PF01343"/>
    </source>
</evidence>
<evidence type="ECO:0000313" key="4">
    <source>
        <dbReference type="EMBL" id="RAL21629.1"/>
    </source>
</evidence>
<dbReference type="OrthoDB" id="9764363at2"/>
<evidence type="ECO:0000313" key="5">
    <source>
        <dbReference type="Proteomes" id="UP000249169"/>
    </source>
</evidence>
<accession>A0A328C4G7</accession>
<dbReference type="EMBL" id="QHKO01000005">
    <property type="protein sequence ID" value="RAL21629.1"/>
    <property type="molecule type" value="Genomic_DNA"/>
</dbReference>
<proteinExistence type="predicted"/>
<feature type="domain" description="Peptidase S49" evidence="3">
    <location>
        <begin position="389"/>
        <end position="540"/>
    </location>
</feature>
<reference evidence="4 5" key="1">
    <citation type="submission" date="2018-05" db="EMBL/GenBank/DDBJ databases">
        <title>Lujinxingia marina gen. nov. sp. nov., a new facultative anaerobic member of the class Deltaproteobacteria, and proposal of Lujinxingaceae fam. nov.</title>
        <authorList>
            <person name="Li C.-M."/>
        </authorList>
    </citation>
    <scope>NUCLEOTIDE SEQUENCE [LARGE SCALE GENOMIC DNA]</scope>
    <source>
        <strain evidence="4 5">B210</strain>
    </source>
</reference>
<dbReference type="PIRSF" id="PIRSF001217">
    <property type="entry name" value="Protease_4_SppA"/>
    <property type="match status" value="1"/>
</dbReference>
<dbReference type="Pfam" id="PF01343">
    <property type="entry name" value="Peptidase_S49"/>
    <property type="match status" value="2"/>
</dbReference>
<dbReference type="GO" id="GO:0008233">
    <property type="term" value="F:peptidase activity"/>
    <property type="evidence" value="ECO:0007669"/>
    <property type="project" value="InterPro"/>
</dbReference>
<dbReference type="GO" id="GO:0006465">
    <property type="term" value="P:signal peptide processing"/>
    <property type="evidence" value="ECO:0007669"/>
    <property type="project" value="InterPro"/>
</dbReference>
<dbReference type="InterPro" id="IPR002142">
    <property type="entry name" value="Peptidase_S49"/>
</dbReference>
<dbReference type="CDD" id="cd07023">
    <property type="entry name" value="S49_Sppa_N_C"/>
    <property type="match status" value="1"/>
</dbReference>
<comment type="caution">
    <text evidence="4">The sequence shown here is derived from an EMBL/GenBank/DDBJ whole genome shotgun (WGS) entry which is preliminary data.</text>
</comment>